<dbReference type="Pfam" id="PF00437">
    <property type="entry name" value="T2SSE"/>
    <property type="match status" value="1"/>
</dbReference>
<evidence type="ECO:0000313" key="3">
    <source>
        <dbReference type="EMBL" id="AFA40781.1"/>
    </source>
</evidence>
<evidence type="ECO:0000256" key="1">
    <source>
        <dbReference type="ARBA" id="ARBA00006611"/>
    </source>
</evidence>
<protein>
    <submittedName>
        <fullName evidence="3">Type IV secretory pathway VirB11 component</fullName>
    </submittedName>
</protein>
<evidence type="ECO:0000259" key="2">
    <source>
        <dbReference type="SMART" id="SM00382"/>
    </source>
</evidence>
<dbReference type="InterPro" id="IPR027417">
    <property type="entry name" value="P-loop_NTPase"/>
</dbReference>
<dbReference type="InterPro" id="IPR050921">
    <property type="entry name" value="T4SS_GSP_E_ATPase"/>
</dbReference>
<dbReference type="AlphaFoldDB" id="H6QBY9"/>
<evidence type="ECO:0000313" key="4">
    <source>
        <dbReference type="Proteomes" id="UP000009062"/>
    </source>
</evidence>
<dbReference type="PANTHER" id="PTHR30486:SF6">
    <property type="entry name" value="TYPE IV PILUS RETRACTATION ATPASE PILT"/>
    <property type="match status" value="1"/>
</dbReference>
<proteinExistence type="inferred from homology"/>
<dbReference type="SUPFAM" id="SSF52540">
    <property type="entry name" value="P-loop containing nucleoside triphosphate hydrolases"/>
    <property type="match status" value="1"/>
</dbReference>
<comment type="similarity">
    <text evidence="1">Belongs to the GSP E family.</text>
</comment>
<keyword evidence="4" id="KW-1185">Reference proteome</keyword>
<dbReference type="Gene3D" id="3.40.50.300">
    <property type="entry name" value="P-loop containing nucleotide triphosphate hydrolases"/>
    <property type="match status" value="1"/>
</dbReference>
<dbReference type="EMBL" id="CP003316">
    <property type="protein sequence ID" value="AFA40781.1"/>
    <property type="molecule type" value="Genomic_DNA"/>
</dbReference>
<gene>
    <name evidence="3" type="ordered locus">Pogu_2754</name>
</gene>
<dbReference type="STRING" id="698757.Pogu_2754"/>
<dbReference type="Proteomes" id="UP000009062">
    <property type="component" value="Chromosome"/>
</dbReference>
<dbReference type="SMART" id="SM00382">
    <property type="entry name" value="AAA"/>
    <property type="match status" value="1"/>
</dbReference>
<name>H6QBY9_PYROT</name>
<dbReference type="HOGENOM" id="CLU_828000_0_0_2"/>
<dbReference type="InterPro" id="IPR001482">
    <property type="entry name" value="T2SS/T4SS_dom"/>
</dbReference>
<reference evidence="3 4" key="1">
    <citation type="journal article" date="2012" name="Stand. Genomic Sci.">
        <title>Complete genome sequence of Pyrobaculum oguniense.</title>
        <authorList>
            <person name="Bernick D.L."/>
            <person name="Karplus K."/>
            <person name="Lui L.M."/>
            <person name="Coker J.K."/>
            <person name="Murphy J.N."/>
            <person name="Chan P.P."/>
            <person name="Cozen A.E."/>
            <person name="Lowe T.M."/>
        </authorList>
    </citation>
    <scope>NUCLEOTIDE SEQUENCE [LARGE SCALE GENOMIC DNA]</scope>
    <source>
        <strain evidence="3 4">TE7</strain>
    </source>
</reference>
<organism evidence="3 4">
    <name type="scientific">Pyrobaculum oguniense (strain DSM 13380 / JCM 10595 / TE7)</name>
    <dbReference type="NCBI Taxonomy" id="698757"/>
    <lineage>
        <taxon>Archaea</taxon>
        <taxon>Thermoproteota</taxon>
        <taxon>Thermoprotei</taxon>
        <taxon>Thermoproteales</taxon>
        <taxon>Thermoproteaceae</taxon>
        <taxon>Pyrobaculum</taxon>
    </lineage>
</organism>
<dbReference type="PANTHER" id="PTHR30486">
    <property type="entry name" value="TWITCHING MOTILITY PROTEIN PILT"/>
    <property type="match status" value="1"/>
</dbReference>
<dbReference type="KEGG" id="pog:Pogu_2754"/>
<accession>H6QBY9</accession>
<dbReference type="Gene3D" id="3.30.450.370">
    <property type="match status" value="1"/>
</dbReference>
<sequence length="343" mass="38759">MLRLLTRLLECAECKRSCKEKGVCNFREEETTLLISLLSRIYKKTIDETLDFRYDVLRKINQNTAVHATLATVGLEQLAEFLEDDDVEDVVLIPGRPIYVTKRYGKEKTGKISEAKTLRALLKIAHLKGVELTTANPSFRYGLSFGGYRLRVSIDLPPIVPHPQAYVRVHRKKITAKDLVKSGFLTGEQLREIVAWLREGRHVVVSGPPGSGKTTLLAAIDDLIPPHLQRVYIDEADEFEDDPNKNQIKIRSVNKAKEVLASLNRNIDVIFIGELQYEEHFAAFRTASELGLQTLATMHATSVEDAQKRLERRGIEPQNIGIVQLSKKYGDIIERKVAALYAK</sequence>
<feature type="domain" description="AAA+ ATPase" evidence="2">
    <location>
        <begin position="199"/>
        <end position="326"/>
    </location>
</feature>
<dbReference type="eggNOG" id="arCOG05558">
    <property type="taxonomic scope" value="Archaea"/>
</dbReference>
<dbReference type="GO" id="GO:0016887">
    <property type="term" value="F:ATP hydrolysis activity"/>
    <property type="evidence" value="ECO:0007669"/>
    <property type="project" value="InterPro"/>
</dbReference>
<dbReference type="InterPro" id="IPR003593">
    <property type="entry name" value="AAA+_ATPase"/>
</dbReference>